<evidence type="ECO:0000259" key="4">
    <source>
        <dbReference type="PROSITE" id="PS50191"/>
    </source>
</evidence>
<reference evidence="7" key="1">
    <citation type="submission" date="2017-02" db="UniProtKB">
        <authorList>
            <consortium name="WormBaseParasite"/>
        </authorList>
    </citation>
    <scope>IDENTIFICATION</scope>
</reference>
<dbReference type="AlphaFoldDB" id="A0A0N4V7Z9"/>
<evidence type="ECO:0000313" key="5">
    <source>
        <dbReference type="EMBL" id="VDD91286.1"/>
    </source>
</evidence>
<keyword evidence="3" id="KW-0175">Coiled coil</keyword>
<evidence type="ECO:0000256" key="3">
    <source>
        <dbReference type="SAM" id="Coils"/>
    </source>
</evidence>
<feature type="domain" description="CRAL-TRIO" evidence="4">
    <location>
        <begin position="4"/>
        <end position="163"/>
    </location>
</feature>
<keyword evidence="1" id="KW-0677">Repeat</keyword>
<dbReference type="Pfam" id="PF24915">
    <property type="entry name" value="Spectrin_SESTD1"/>
    <property type="match status" value="1"/>
</dbReference>
<keyword evidence="6" id="KW-1185">Reference proteome</keyword>
<evidence type="ECO:0000256" key="1">
    <source>
        <dbReference type="ARBA" id="ARBA00022737"/>
    </source>
</evidence>
<dbReference type="InterPro" id="IPR018159">
    <property type="entry name" value="Spectrin/alpha-actinin"/>
</dbReference>
<dbReference type="Gene3D" id="1.20.58.60">
    <property type="match status" value="2"/>
</dbReference>
<dbReference type="InterPro" id="IPR036865">
    <property type="entry name" value="CRAL-TRIO_dom_sf"/>
</dbReference>
<dbReference type="InterPro" id="IPR001251">
    <property type="entry name" value="CRAL-TRIO_dom"/>
</dbReference>
<reference evidence="5 6" key="2">
    <citation type="submission" date="2018-10" db="EMBL/GenBank/DDBJ databases">
        <authorList>
            <consortium name="Pathogen Informatics"/>
        </authorList>
    </citation>
    <scope>NUCLEOTIDE SEQUENCE [LARGE SCALE GENOMIC DNA]</scope>
</reference>
<dbReference type="Proteomes" id="UP000274131">
    <property type="component" value="Unassembled WGS sequence"/>
</dbReference>
<proteinExistence type="inferred from homology"/>
<dbReference type="STRING" id="51028.A0A0N4V7Z9"/>
<dbReference type="OrthoDB" id="5859883at2759"/>
<feature type="coiled-coil region" evidence="3">
    <location>
        <begin position="237"/>
        <end position="267"/>
    </location>
</feature>
<dbReference type="SUPFAM" id="SSF46966">
    <property type="entry name" value="Spectrin repeat"/>
    <property type="match status" value="2"/>
</dbReference>
<gene>
    <name evidence="5" type="ORF">EVEC_LOCUS6037</name>
</gene>
<dbReference type="GO" id="GO:0070273">
    <property type="term" value="F:phosphatidylinositol-4-phosphate binding"/>
    <property type="evidence" value="ECO:0007669"/>
    <property type="project" value="TreeGrafter"/>
</dbReference>
<dbReference type="WBParaSite" id="EVEC_0000644201-mRNA-1">
    <property type="protein sequence ID" value="EVEC_0000644201-mRNA-1"/>
    <property type="gene ID" value="EVEC_0000644201"/>
</dbReference>
<comment type="similarity">
    <text evidence="2">Belongs to the SOLO family.</text>
</comment>
<evidence type="ECO:0000313" key="7">
    <source>
        <dbReference type="WBParaSite" id="EVEC_0000644201-mRNA-1"/>
    </source>
</evidence>
<dbReference type="GO" id="GO:0032266">
    <property type="term" value="F:phosphatidylinositol-3-phosphate binding"/>
    <property type="evidence" value="ECO:0007669"/>
    <property type="project" value="TreeGrafter"/>
</dbReference>
<dbReference type="PROSITE" id="PS50191">
    <property type="entry name" value="CRAL_TRIO"/>
    <property type="match status" value="1"/>
</dbReference>
<dbReference type="PANTHER" id="PTHR46607">
    <property type="entry name" value="SEC14 DOMAIN AND SPECTRIN REPEAT-CONTAINING PROTEIN 1"/>
    <property type="match status" value="1"/>
</dbReference>
<dbReference type="GO" id="GO:0010314">
    <property type="term" value="F:phosphatidylinositol-5-phosphate binding"/>
    <property type="evidence" value="ECO:0007669"/>
    <property type="project" value="TreeGrafter"/>
</dbReference>
<dbReference type="InterPro" id="IPR056804">
    <property type="entry name" value="Spectrin_SESTD1"/>
</dbReference>
<name>A0A0N4V7Z9_ENTVE</name>
<organism evidence="7">
    <name type="scientific">Enterobius vermicularis</name>
    <name type="common">Human pinworm</name>
    <dbReference type="NCBI Taxonomy" id="51028"/>
    <lineage>
        <taxon>Eukaryota</taxon>
        <taxon>Metazoa</taxon>
        <taxon>Ecdysozoa</taxon>
        <taxon>Nematoda</taxon>
        <taxon>Chromadorea</taxon>
        <taxon>Rhabditida</taxon>
        <taxon>Spirurina</taxon>
        <taxon>Oxyuridomorpha</taxon>
        <taxon>Oxyuroidea</taxon>
        <taxon>Oxyuridae</taxon>
        <taxon>Enterobius</taxon>
    </lineage>
</organism>
<dbReference type="GO" id="GO:0080025">
    <property type="term" value="F:phosphatidylinositol-3,5-bisphosphate binding"/>
    <property type="evidence" value="ECO:0007669"/>
    <property type="project" value="TreeGrafter"/>
</dbReference>
<protein>
    <submittedName>
        <fullName evidence="7">CRAL-TRIO domain-containing protein</fullName>
    </submittedName>
</protein>
<evidence type="ECO:0000313" key="6">
    <source>
        <dbReference type="Proteomes" id="UP000274131"/>
    </source>
</evidence>
<dbReference type="GO" id="GO:0005546">
    <property type="term" value="F:phosphatidylinositol-4,5-bisphosphate binding"/>
    <property type="evidence" value="ECO:0007669"/>
    <property type="project" value="TreeGrafter"/>
</dbReference>
<dbReference type="Pfam" id="PF13716">
    <property type="entry name" value="CRAL_TRIO_2"/>
    <property type="match status" value="1"/>
</dbReference>
<evidence type="ECO:0000256" key="2">
    <source>
        <dbReference type="ARBA" id="ARBA00038285"/>
    </source>
</evidence>
<sequence length="666" mass="77141">MDAEKHRLRILQNLASLPGSRDRIGGPVLIINVFRNDLNDKDKNNGNNAVAYENIVSLLGYFAQIPEDQARSHGFTVLIDGRRAPLKYLRRALRACQQALYRQIRQVVIVQPERFLEQQKLNFDLIKEAYEFKTSLTSVHKLSKYIDVAQLPENLGGTFRYDPHIWYGLRERYENFIVKANNWLQTTKRHEKASLNESADSFDSKKTIIATDELYRMGNDLLDDLLPVSATSLKSGNADWNDAAKKIEALLKEIRELEDASVHDNKKVQKTSALSTKFMEDFEQSVNNLVSWICGAGEKWLLTLHEIGDSADDARQLVKDHIELENKSKDMMEQVNDLNDMADKLLAEFPENSGSIESNKEQLNRISKAFCSRIERQKRVSLQSVLFHEKLNEVSLFKIFLYSVASLMLSSERIYHEVIEMGVSFIDELYVDESNSVGRSITRDYSAAIVHIREKMDETRDRRRRCEDLLDVRRLKLQQLLQLYTCEKDGDQATNWIEELHETLVNDYDEIGCSKMELAILREDRMRLEETARSTYEYGKQLCQVALVLRRSLRMEVQPQLALNQRLENAWGRFCRAVSESEANLNITLAFHSTVNEVNLRLDDLHSKVSSYQANRNKNSSLIYSINLEKKRLAGDIRELKHIAEMLIKQIESKSDRFYFSCSHFF</sequence>
<dbReference type="Pfam" id="PF00435">
    <property type="entry name" value="Spectrin"/>
    <property type="match status" value="1"/>
</dbReference>
<dbReference type="EMBL" id="UXUI01008354">
    <property type="protein sequence ID" value="VDD91286.1"/>
    <property type="molecule type" value="Genomic_DNA"/>
</dbReference>
<feature type="coiled-coil region" evidence="3">
    <location>
        <begin position="314"/>
        <end position="348"/>
    </location>
</feature>
<dbReference type="PANTHER" id="PTHR46607:SF1">
    <property type="entry name" value="SEC14 DOMAIN AND SPECTRIN REPEAT-CONTAINING PROTEIN 1"/>
    <property type="match status" value="1"/>
</dbReference>
<dbReference type="InterPro" id="IPR002017">
    <property type="entry name" value="Spectrin_repeat"/>
</dbReference>
<dbReference type="SMART" id="SM00150">
    <property type="entry name" value="SPEC"/>
    <property type="match status" value="2"/>
</dbReference>
<dbReference type="GO" id="GO:0043325">
    <property type="term" value="F:phosphatidylinositol-3,4-bisphosphate binding"/>
    <property type="evidence" value="ECO:0007669"/>
    <property type="project" value="TreeGrafter"/>
</dbReference>
<dbReference type="SUPFAM" id="SSF52087">
    <property type="entry name" value="CRAL/TRIO domain"/>
    <property type="match status" value="1"/>
</dbReference>
<accession>A0A0N4V7Z9</accession>